<dbReference type="InterPro" id="IPR056808">
    <property type="entry name" value="HTH_AAA"/>
</dbReference>
<feature type="region of interest" description="Disordered" evidence="1">
    <location>
        <begin position="56"/>
        <end position="106"/>
    </location>
</feature>
<feature type="compositionally biased region" description="Basic residues" evidence="1">
    <location>
        <begin position="1"/>
        <end position="10"/>
    </location>
</feature>
<feature type="compositionally biased region" description="Polar residues" evidence="1">
    <location>
        <begin position="96"/>
        <end position="106"/>
    </location>
</feature>
<evidence type="ECO:0008006" key="7">
    <source>
        <dbReference type="Google" id="ProtNLM"/>
    </source>
</evidence>
<reference evidence="5 6" key="1">
    <citation type="submission" date="2019-10" db="EMBL/GenBank/DDBJ databases">
        <authorList>
            <person name="Palmer J.M."/>
        </authorList>
    </citation>
    <scope>NUCLEOTIDE SEQUENCE [LARGE SCALE GENOMIC DNA]</scope>
    <source>
        <strain evidence="5 6">TWF694</strain>
    </source>
</reference>
<keyword evidence="2" id="KW-0812">Transmembrane</keyword>
<organism evidence="5 6">
    <name type="scientific">Orbilia ellipsospora</name>
    <dbReference type="NCBI Taxonomy" id="2528407"/>
    <lineage>
        <taxon>Eukaryota</taxon>
        <taxon>Fungi</taxon>
        <taxon>Dikarya</taxon>
        <taxon>Ascomycota</taxon>
        <taxon>Pezizomycotina</taxon>
        <taxon>Orbiliomycetes</taxon>
        <taxon>Orbiliales</taxon>
        <taxon>Orbiliaceae</taxon>
        <taxon>Orbilia</taxon>
    </lineage>
</organism>
<keyword evidence="2" id="KW-1133">Transmembrane helix</keyword>
<dbReference type="Pfam" id="PF24913">
    <property type="entry name" value="WHD_AAA_fung"/>
    <property type="match status" value="1"/>
</dbReference>
<evidence type="ECO:0000256" key="1">
    <source>
        <dbReference type="SAM" id="MobiDB-lite"/>
    </source>
</evidence>
<dbReference type="EMBL" id="JAVHJO010000003">
    <property type="protein sequence ID" value="KAK6542210.1"/>
    <property type="molecule type" value="Genomic_DNA"/>
</dbReference>
<evidence type="ECO:0000313" key="5">
    <source>
        <dbReference type="EMBL" id="KAK6542210.1"/>
    </source>
</evidence>
<dbReference type="PANTHER" id="PTHR36168:SF1">
    <property type="entry name" value="ORC1-LIKE AAA ATPASE DOMAIN-CONTAINING PROTEIN"/>
    <property type="match status" value="1"/>
</dbReference>
<keyword evidence="2" id="KW-0472">Membrane</keyword>
<feature type="domain" description="AAA protein C-terminal winged helix" evidence="4">
    <location>
        <begin position="427"/>
        <end position="546"/>
    </location>
</feature>
<dbReference type="SUPFAM" id="SSF52540">
    <property type="entry name" value="P-loop containing nucleoside triphosphate hydrolases"/>
    <property type="match status" value="1"/>
</dbReference>
<feature type="region of interest" description="Disordered" evidence="1">
    <location>
        <begin position="1"/>
        <end position="27"/>
    </location>
</feature>
<dbReference type="Pfam" id="PF13191">
    <property type="entry name" value="AAA_16"/>
    <property type="match status" value="1"/>
</dbReference>
<feature type="transmembrane region" description="Helical" evidence="2">
    <location>
        <begin position="112"/>
        <end position="133"/>
    </location>
</feature>
<feature type="compositionally biased region" description="Polar residues" evidence="1">
    <location>
        <begin position="74"/>
        <end position="88"/>
    </location>
</feature>
<dbReference type="InterPro" id="IPR041664">
    <property type="entry name" value="AAA_16"/>
</dbReference>
<protein>
    <recommendedName>
        <fullName evidence="7">ATPase domain-containing protein</fullName>
    </recommendedName>
</protein>
<accession>A0AAV9XJB1</accession>
<evidence type="ECO:0000256" key="2">
    <source>
        <dbReference type="SAM" id="Phobius"/>
    </source>
</evidence>
<evidence type="ECO:0000313" key="6">
    <source>
        <dbReference type="Proteomes" id="UP001365542"/>
    </source>
</evidence>
<name>A0AAV9XJB1_9PEZI</name>
<dbReference type="PANTHER" id="PTHR36168">
    <property type="entry name" value="CHROMOSOME 1, WHOLE GENOME SHOTGUN SEQUENCE"/>
    <property type="match status" value="1"/>
</dbReference>
<feature type="domain" description="Orc1-like AAA ATPase" evidence="3">
    <location>
        <begin position="187"/>
        <end position="323"/>
    </location>
</feature>
<sequence length="598" mass="67043">MATRVSRTRFSRALAFGPPPNTSPPTSLHGYSLVRLHRLIPSHAYNCHVSRFGRRCQSTGSSGSSGGGNDYQLGPSQEVQPQPNTQAWAESGENGDGSSQSQQRWKQTAYRMLESAATTGASLAILGLAGFAYHKYYKYLVLQKMNNAFEPGDPVLELATAGRGSPSIVPGGTTKEWIVRPEQDKIDQVVAGETSGHYFLLLGEKGCGKTSMVLDAMQKVDGLGISMMECHADLEIFRIRLGKALDFEFHEDYIGSLFSIRGPRDTTALLDIERAFNKLEKVALTRKKKTGKPLVLIFNSMHLLRDDEDGLDLIELLQQRAEAWAATGLCTVLFCSDDYIVYEKLKHYASRMELITVQDLPKDLAITALRRYRLKHQNNIDSDESLERIYQLVGGRLSYLSTVAHAPDMETKALEIIENEERWLLTNCGLLGEGQDDDVNEYSKFASAAMVLCKALVEMEDEVEGGSYNDERGWKLPQVPLHIAREIMTRADFIHRYDHLNLFTIDSKANVRADSVPMALAMRRVCKDPRFNKLLEDSLERIGDVESLGRTREITLKDLWESGKYEFTMRNAKGYTDKIISFTATPADKEKDGDDEEK</sequence>
<gene>
    <name evidence="5" type="ORF">TWF694_007969</name>
</gene>
<evidence type="ECO:0000259" key="4">
    <source>
        <dbReference type="Pfam" id="PF24913"/>
    </source>
</evidence>
<comment type="caution">
    <text evidence="5">The sequence shown here is derived from an EMBL/GenBank/DDBJ whole genome shotgun (WGS) entry which is preliminary data.</text>
</comment>
<keyword evidence="6" id="KW-1185">Reference proteome</keyword>
<dbReference type="AlphaFoldDB" id="A0AAV9XJB1"/>
<dbReference type="InterPro" id="IPR027417">
    <property type="entry name" value="P-loop_NTPase"/>
</dbReference>
<dbReference type="Proteomes" id="UP001365542">
    <property type="component" value="Unassembled WGS sequence"/>
</dbReference>
<dbReference type="Gene3D" id="3.40.50.300">
    <property type="entry name" value="P-loop containing nucleotide triphosphate hydrolases"/>
    <property type="match status" value="1"/>
</dbReference>
<proteinExistence type="predicted"/>
<evidence type="ECO:0000259" key="3">
    <source>
        <dbReference type="Pfam" id="PF13191"/>
    </source>
</evidence>